<accession>A0A1G6VZJ6</accession>
<dbReference type="RefSeq" id="WP_068305747.1">
    <property type="nucleotide sequence ID" value="NZ_FNAK01000002.1"/>
</dbReference>
<dbReference type="SUPFAM" id="SSF53756">
    <property type="entry name" value="UDP-Glycosyltransferase/glycogen phosphorylase"/>
    <property type="match status" value="1"/>
</dbReference>
<name>A0A1G6VZJ6_9PROT</name>
<dbReference type="AlphaFoldDB" id="A0A1G6VZJ6"/>
<dbReference type="PANTHER" id="PTHR44366:SF1">
    <property type="entry name" value="UDP-N-ACETYLGLUCOSAMINE--PEPTIDE N-ACETYLGLUCOSAMINYLTRANSFERASE 110 KDA SUBUNIT"/>
    <property type="match status" value="1"/>
</dbReference>
<dbReference type="OrthoDB" id="6193797at2"/>
<gene>
    <name evidence="1" type="ORF">SAMN04488071_0891</name>
</gene>
<dbReference type="SUPFAM" id="SSF48452">
    <property type="entry name" value="TPR-like"/>
    <property type="match status" value="1"/>
</dbReference>
<dbReference type="EMBL" id="FNAK01000002">
    <property type="protein sequence ID" value="SDD58246.1"/>
    <property type="molecule type" value="Genomic_DNA"/>
</dbReference>
<dbReference type="Proteomes" id="UP000183685">
    <property type="component" value="Unassembled WGS sequence"/>
</dbReference>
<dbReference type="GO" id="GO:0097363">
    <property type="term" value="F:protein O-acetylglucosaminyltransferase activity"/>
    <property type="evidence" value="ECO:0007669"/>
    <property type="project" value="TreeGrafter"/>
</dbReference>
<evidence type="ECO:0000313" key="2">
    <source>
        <dbReference type="Proteomes" id="UP000183685"/>
    </source>
</evidence>
<keyword evidence="2" id="KW-1185">Reference proteome</keyword>
<proteinExistence type="predicted"/>
<evidence type="ECO:0000313" key="1">
    <source>
        <dbReference type="EMBL" id="SDD58246.1"/>
    </source>
</evidence>
<sequence length="556" mass="62123">MGNVKPKKITKARANKEFELGRKAAKAGDWHSVAKHLLVAWEVYSDDLPLLTVLSHALVQLGARSQAIELLEKTLQRHKATPDICAIMLQMALEMTMYDVAVKIGRILIEIDPQTPGHYINLASALSGAEEYDAGISMLQAVIPMFPEVSGLWNVLGSLVQQRDGREASKAFFHESIRLDPKNFKAYSNLAGAEEDQAKRHEIITEAIKLEPKNPEPHLINAFCLMHMGRLKEAFKEYEFRMDPSRKLGQSLSYTHKVPRWDGSSLAGKTLMVTGEQGIGDEVAFAPLLHRVYAEAKQLYIGCEPRLVSIFQREFPNAVVARHATKSQYGYIYRSFPDIEYAMRDDGLEIDWAVPIASLPGYFWEGPEDIEEFPNGYLSADRALAAEFAKKIAGAGEGLKVGIVWRSGNITGIRKRSYLSLEQLLPILATKGVTFFSLQYTNVGEELEAFEEEHGIKIHTFDGVDMKNDIEANLAIMANLDLVLGAPTSPLSFAASLGARTWWMCEMEPWWRFGFDGGRPKFLPQGKYFTQGEERGNWDKPVDDVRAALADLLDAG</sequence>
<dbReference type="InterPro" id="IPR011990">
    <property type="entry name" value="TPR-like_helical_dom_sf"/>
</dbReference>
<dbReference type="GO" id="GO:0006493">
    <property type="term" value="P:protein O-linked glycosylation"/>
    <property type="evidence" value="ECO:0007669"/>
    <property type="project" value="InterPro"/>
</dbReference>
<dbReference type="Gene3D" id="1.25.40.10">
    <property type="entry name" value="Tetratricopeptide repeat domain"/>
    <property type="match status" value="1"/>
</dbReference>
<organism evidence="1 2">
    <name type="scientific">Kordiimonas lacus</name>
    <dbReference type="NCBI Taxonomy" id="637679"/>
    <lineage>
        <taxon>Bacteria</taxon>
        <taxon>Pseudomonadati</taxon>
        <taxon>Pseudomonadota</taxon>
        <taxon>Alphaproteobacteria</taxon>
        <taxon>Kordiimonadales</taxon>
        <taxon>Kordiimonadaceae</taxon>
        <taxon>Kordiimonas</taxon>
    </lineage>
</organism>
<dbReference type="InterPro" id="IPR037919">
    <property type="entry name" value="OGT"/>
</dbReference>
<dbReference type="STRING" id="637679.GCA_001550055_02606"/>
<protein>
    <submittedName>
        <fullName evidence="1">Uncharacterized protein</fullName>
    </submittedName>
</protein>
<dbReference type="PANTHER" id="PTHR44366">
    <property type="entry name" value="UDP-N-ACETYLGLUCOSAMINE--PEPTIDE N-ACETYLGLUCOSAMINYLTRANSFERASE 110 KDA SUBUNIT"/>
    <property type="match status" value="1"/>
</dbReference>
<reference evidence="1 2" key="1">
    <citation type="submission" date="2016-10" db="EMBL/GenBank/DDBJ databases">
        <authorList>
            <person name="de Groot N.N."/>
        </authorList>
    </citation>
    <scope>NUCLEOTIDE SEQUENCE [LARGE SCALE GENOMIC DNA]</scope>
    <source>
        <strain evidence="1 2">CGMCC 1.9109</strain>
    </source>
</reference>